<dbReference type="SMART" id="SM00612">
    <property type="entry name" value="Kelch"/>
    <property type="match status" value="5"/>
</dbReference>
<feature type="chain" id="PRO_5043014747" description="Attractin/MKLN-like beta-propeller domain-containing protein" evidence="3">
    <location>
        <begin position="20"/>
        <end position="325"/>
    </location>
</feature>
<comment type="caution">
    <text evidence="5">The sequence shown here is derived from an EMBL/GenBank/DDBJ whole genome shotgun (WGS) entry which is preliminary data.</text>
</comment>
<reference evidence="5" key="1">
    <citation type="journal article" date="2023" name="Mol. Phylogenet. Evol.">
        <title>Genome-scale phylogeny and comparative genomics of the fungal order Sordariales.</title>
        <authorList>
            <person name="Hensen N."/>
            <person name="Bonometti L."/>
            <person name="Westerberg I."/>
            <person name="Brannstrom I.O."/>
            <person name="Guillou S."/>
            <person name="Cros-Aarteil S."/>
            <person name="Calhoun S."/>
            <person name="Haridas S."/>
            <person name="Kuo A."/>
            <person name="Mondo S."/>
            <person name="Pangilinan J."/>
            <person name="Riley R."/>
            <person name="LaButti K."/>
            <person name="Andreopoulos B."/>
            <person name="Lipzen A."/>
            <person name="Chen C."/>
            <person name="Yan M."/>
            <person name="Daum C."/>
            <person name="Ng V."/>
            <person name="Clum A."/>
            <person name="Steindorff A."/>
            <person name="Ohm R.A."/>
            <person name="Martin F."/>
            <person name="Silar P."/>
            <person name="Natvig D.O."/>
            <person name="Lalanne C."/>
            <person name="Gautier V."/>
            <person name="Ament-Velasquez S.L."/>
            <person name="Kruys A."/>
            <person name="Hutchinson M.I."/>
            <person name="Powell A.J."/>
            <person name="Barry K."/>
            <person name="Miller A.N."/>
            <person name="Grigoriev I.V."/>
            <person name="Debuchy R."/>
            <person name="Gladieux P."/>
            <person name="Hiltunen Thoren M."/>
            <person name="Johannesson H."/>
        </authorList>
    </citation>
    <scope>NUCLEOTIDE SEQUENCE</scope>
    <source>
        <strain evidence="5">CBS 990.96</strain>
    </source>
</reference>
<feature type="signal peptide" evidence="3">
    <location>
        <begin position="1"/>
        <end position="19"/>
    </location>
</feature>
<dbReference type="Pfam" id="PF24981">
    <property type="entry name" value="Beta-prop_ATRN-LZTR1"/>
    <property type="match status" value="1"/>
</dbReference>
<dbReference type="Proteomes" id="UP001301958">
    <property type="component" value="Unassembled WGS sequence"/>
</dbReference>
<dbReference type="SUPFAM" id="SSF117281">
    <property type="entry name" value="Kelch motif"/>
    <property type="match status" value="2"/>
</dbReference>
<evidence type="ECO:0000259" key="4">
    <source>
        <dbReference type="Pfam" id="PF24981"/>
    </source>
</evidence>
<sequence length="325" mass="34938">MHSIILTTLILSLTTPTLSQTWQILSSLPGPLQEHITLPLSNTQFITIGGINSNGTTIPQLLIYDIPSNTWSPGTPIPIPLNHPNAITHNNKIYLLGGLTGASQWPPSPNTFVYDPKNPSWQPLASIPLSHSPRGAAASAAYNDTIYIAGGILSVYGPTVDTVSAYHIPSNKWIELPPKAAKLPGARDHTGYAQIENKFYVLGGRQDGAENRKGDVFILDLQNVDQGWRTTNSKMPTPRGGIAAGVLGKTIYTFGGEGNVESPMSGVFDEVESYDTENDLWEKLPRMRVGRHGMSAVGIGGKVYVPGGAVRQGFGSVNDLDVFEP</sequence>
<evidence type="ECO:0000256" key="2">
    <source>
        <dbReference type="ARBA" id="ARBA00022737"/>
    </source>
</evidence>
<dbReference type="PANTHER" id="PTHR46344">
    <property type="entry name" value="OS02G0202900 PROTEIN"/>
    <property type="match status" value="1"/>
</dbReference>
<gene>
    <name evidence="5" type="ORF">QBC38DRAFT_466051</name>
</gene>
<dbReference type="AlphaFoldDB" id="A0AAN7BXS3"/>
<feature type="domain" description="Attractin/MKLN-like beta-propeller" evidence="4">
    <location>
        <begin position="47"/>
        <end position="308"/>
    </location>
</feature>
<organism evidence="5 6">
    <name type="scientific">Podospora fimiseda</name>
    <dbReference type="NCBI Taxonomy" id="252190"/>
    <lineage>
        <taxon>Eukaryota</taxon>
        <taxon>Fungi</taxon>
        <taxon>Dikarya</taxon>
        <taxon>Ascomycota</taxon>
        <taxon>Pezizomycotina</taxon>
        <taxon>Sordariomycetes</taxon>
        <taxon>Sordariomycetidae</taxon>
        <taxon>Sordariales</taxon>
        <taxon>Podosporaceae</taxon>
        <taxon>Podospora</taxon>
    </lineage>
</organism>
<dbReference type="EMBL" id="MU865292">
    <property type="protein sequence ID" value="KAK4231555.1"/>
    <property type="molecule type" value="Genomic_DNA"/>
</dbReference>
<evidence type="ECO:0000256" key="3">
    <source>
        <dbReference type="SAM" id="SignalP"/>
    </source>
</evidence>
<accession>A0AAN7BXS3</accession>
<keyword evidence="1" id="KW-0880">Kelch repeat</keyword>
<evidence type="ECO:0000256" key="1">
    <source>
        <dbReference type="ARBA" id="ARBA00022441"/>
    </source>
</evidence>
<dbReference type="PANTHER" id="PTHR46344:SF27">
    <property type="entry name" value="KELCH REPEAT SUPERFAMILY PROTEIN"/>
    <property type="match status" value="1"/>
</dbReference>
<keyword evidence="3" id="KW-0732">Signal</keyword>
<keyword evidence="2" id="KW-0677">Repeat</keyword>
<dbReference type="Gene3D" id="2.120.10.80">
    <property type="entry name" value="Kelch-type beta propeller"/>
    <property type="match status" value="2"/>
</dbReference>
<name>A0AAN7BXS3_9PEZI</name>
<proteinExistence type="predicted"/>
<keyword evidence="6" id="KW-1185">Reference proteome</keyword>
<evidence type="ECO:0000313" key="6">
    <source>
        <dbReference type="Proteomes" id="UP001301958"/>
    </source>
</evidence>
<protein>
    <recommendedName>
        <fullName evidence="4">Attractin/MKLN-like beta-propeller domain-containing protein</fullName>
    </recommendedName>
</protein>
<dbReference type="InterPro" id="IPR006652">
    <property type="entry name" value="Kelch_1"/>
</dbReference>
<reference evidence="5" key="2">
    <citation type="submission" date="2023-05" db="EMBL/GenBank/DDBJ databases">
        <authorList>
            <consortium name="Lawrence Berkeley National Laboratory"/>
            <person name="Steindorff A."/>
            <person name="Hensen N."/>
            <person name="Bonometti L."/>
            <person name="Westerberg I."/>
            <person name="Brannstrom I.O."/>
            <person name="Guillou S."/>
            <person name="Cros-Aarteil S."/>
            <person name="Calhoun S."/>
            <person name="Haridas S."/>
            <person name="Kuo A."/>
            <person name="Mondo S."/>
            <person name="Pangilinan J."/>
            <person name="Riley R."/>
            <person name="Labutti K."/>
            <person name="Andreopoulos B."/>
            <person name="Lipzen A."/>
            <person name="Chen C."/>
            <person name="Yanf M."/>
            <person name="Daum C."/>
            <person name="Ng V."/>
            <person name="Clum A."/>
            <person name="Ohm R."/>
            <person name="Martin F."/>
            <person name="Silar P."/>
            <person name="Natvig D."/>
            <person name="Lalanne C."/>
            <person name="Gautier V."/>
            <person name="Ament-Velasquez S.L."/>
            <person name="Kruys A."/>
            <person name="Hutchinson M.I."/>
            <person name="Powell A.J."/>
            <person name="Barry K."/>
            <person name="Miller A.N."/>
            <person name="Grigoriev I.V."/>
            <person name="Debuchy R."/>
            <person name="Gladieux P."/>
            <person name="Thoren M.H."/>
            <person name="Johannesson H."/>
        </authorList>
    </citation>
    <scope>NUCLEOTIDE SEQUENCE</scope>
    <source>
        <strain evidence="5">CBS 990.96</strain>
    </source>
</reference>
<dbReference type="InterPro" id="IPR056737">
    <property type="entry name" value="Beta-prop_ATRN-MKLN-like"/>
</dbReference>
<evidence type="ECO:0000313" key="5">
    <source>
        <dbReference type="EMBL" id="KAK4231555.1"/>
    </source>
</evidence>
<dbReference type="InterPro" id="IPR015915">
    <property type="entry name" value="Kelch-typ_b-propeller"/>
</dbReference>